<comment type="caution">
    <text evidence="7">The sequence shown here is derived from an EMBL/GenBank/DDBJ whole genome shotgun (WGS) entry which is preliminary data.</text>
</comment>
<dbReference type="InterPro" id="IPR011706">
    <property type="entry name" value="Cu-oxidase_C"/>
</dbReference>
<dbReference type="InParanoid" id="A8QE72"/>
<reference evidence="7 8" key="1">
    <citation type="journal article" date="2007" name="Proc. Natl. Acad. Sci. U.S.A.">
        <title>Dandruff-associated Malassezia genomes reveal convergent and divergent virulence traits shared with plant and human fungal pathogens.</title>
        <authorList>
            <person name="Xu J."/>
            <person name="Saunders C.W."/>
            <person name="Hu P."/>
            <person name="Grant R.A."/>
            <person name="Boekhout T."/>
            <person name="Kuramae E.E."/>
            <person name="Kronstad J.W."/>
            <person name="Deangelis Y.M."/>
            <person name="Reeder N.L."/>
            <person name="Johnstone K.R."/>
            <person name="Leland M."/>
            <person name="Fieno A.M."/>
            <person name="Begley W.M."/>
            <person name="Sun Y."/>
            <person name="Lacey M.P."/>
            <person name="Chaudhary T."/>
            <person name="Keough T."/>
            <person name="Chu L."/>
            <person name="Sears R."/>
            <person name="Yuan B."/>
            <person name="Dawson T.L.Jr."/>
        </authorList>
    </citation>
    <scope>NUCLEOTIDE SEQUENCE [LARGE SCALE GENOMIC DNA]</scope>
    <source>
        <strain evidence="8">ATCC MYA-4612 / CBS 7966</strain>
    </source>
</reference>
<dbReference type="PANTHER" id="PTHR11709">
    <property type="entry name" value="MULTI-COPPER OXIDASE"/>
    <property type="match status" value="1"/>
</dbReference>
<evidence type="ECO:0000256" key="1">
    <source>
        <dbReference type="ARBA" id="ARBA00010609"/>
    </source>
</evidence>
<dbReference type="VEuPathDB" id="FungiDB:MGL_4258"/>
<dbReference type="InterPro" id="IPR008972">
    <property type="entry name" value="Cupredoxin"/>
</dbReference>
<dbReference type="GO" id="GO:0033215">
    <property type="term" value="P:reductive iron assimilation"/>
    <property type="evidence" value="ECO:0007669"/>
    <property type="project" value="TreeGrafter"/>
</dbReference>
<dbReference type="InterPro" id="IPR045087">
    <property type="entry name" value="Cu-oxidase_fam"/>
</dbReference>
<evidence type="ECO:0008006" key="9">
    <source>
        <dbReference type="Google" id="ProtNLM"/>
    </source>
</evidence>
<dbReference type="AlphaFoldDB" id="A8QE72"/>
<proteinExistence type="inferred from homology"/>
<dbReference type="CDD" id="cd13877">
    <property type="entry name" value="CuRO_2_Fet3p_like"/>
    <property type="match status" value="1"/>
</dbReference>
<comment type="similarity">
    <text evidence="1">Belongs to the multicopper oxidase family.</text>
</comment>
<dbReference type="SUPFAM" id="SSF49503">
    <property type="entry name" value="Cupredoxins"/>
    <property type="match status" value="2"/>
</dbReference>
<evidence type="ECO:0000256" key="2">
    <source>
        <dbReference type="ARBA" id="ARBA00022723"/>
    </source>
</evidence>
<name>A8QE72_MALGO</name>
<accession>A8QE72</accession>
<evidence type="ECO:0000313" key="8">
    <source>
        <dbReference type="Proteomes" id="UP000008837"/>
    </source>
</evidence>
<dbReference type="OMA" id="HITIHEE"/>
<evidence type="ECO:0000256" key="3">
    <source>
        <dbReference type="ARBA" id="ARBA00022729"/>
    </source>
</evidence>
<evidence type="ECO:0000256" key="4">
    <source>
        <dbReference type="ARBA" id="ARBA00023002"/>
    </source>
</evidence>
<dbReference type="PANTHER" id="PTHR11709:SF361">
    <property type="entry name" value="IRON TRANSPORT MULTICOPPER OXIDASE FET3"/>
    <property type="match status" value="1"/>
</dbReference>
<dbReference type="GO" id="GO:0033573">
    <property type="term" value="C:high-affinity iron permease complex"/>
    <property type="evidence" value="ECO:0007669"/>
    <property type="project" value="TreeGrafter"/>
</dbReference>
<sequence length="382" mass="43079">MADWYHHQHGYIMRHDYMTNGGDYQTPDSGLLYFAHTKANHTAKTLKGINENATLPFEPGKMYRLRLINMSAASVFDFWLEGHDMEVIEVDGVDVERYPIESVQVAIGQRYSVLVKARNETDKNWRIHANMEGGTFPKVGSLKLNLTGTLTYGQKDAKMGDGKKNRRTDVKPFDDTKLVPVKKIESKEPDMRVSLEVKMKEGRKHGKPMGLINGTTYVAPKTPTMLTMTAKNTTNPMDAGTYGRNVNAVTAPYNSMVEMTILNLSDDVHPFHMHGTKFQVVHRAYGTDGTKPQVPKVEEQENPVRRDTVAVDGFGSVTIRFLASNPGAWFMHCHMDWHLSAGLAMVMVQAPEKAKEVLKVPSYVEEQCRVWKKQSDHKVRGP</sequence>
<feature type="domain" description="Plastocyanin-like" evidence="6">
    <location>
        <begin position="217"/>
        <end position="352"/>
    </location>
</feature>
<dbReference type="InterPro" id="IPR044130">
    <property type="entry name" value="CuRO_2_Fet3-like"/>
</dbReference>
<dbReference type="Proteomes" id="UP000008837">
    <property type="component" value="Unassembled WGS sequence"/>
</dbReference>
<dbReference type="InterPro" id="IPR001117">
    <property type="entry name" value="Cu-oxidase_2nd"/>
</dbReference>
<evidence type="ECO:0000313" key="7">
    <source>
        <dbReference type="EMBL" id="EDP41389.1"/>
    </source>
</evidence>
<evidence type="ECO:0000259" key="5">
    <source>
        <dbReference type="Pfam" id="PF00394"/>
    </source>
</evidence>
<dbReference type="GO" id="GO:0010106">
    <property type="term" value="P:cellular response to iron ion starvation"/>
    <property type="evidence" value="ECO:0007669"/>
    <property type="project" value="TreeGrafter"/>
</dbReference>
<dbReference type="Pfam" id="PF07731">
    <property type="entry name" value="Cu-oxidase_2"/>
    <property type="match status" value="1"/>
</dbReference>
<dbReference type="EMBL" id="AAYY01000028">
    <property type="protein sequence ID" value="EDP41389.1"/>
    <property type="molecule type" value="Genomic_DNA"/>
</dbReference>
<dbReference type="RefSeq" id="XP_001728603.1">
    <property type="nucleotide sequence ID" value="XM_001728551.1"/>
</dbReference>
<dbReference type="GO" id="GO:0005507">
    <property type="term" value="F:copper ion binding"/>
    <property type="evidence" value="ECO:0007669"/>
    <property type="project" value="InterPro"/>
</dbReference>
<keyword evidence="4" id="KW-0560">Oxidoreductase</keyword>
<dbReference type="InterPro" id="IPR002355">
    <property type="entry name" value="Cu_oxidase_Cu_BS"/>
</dbReference>
<dbReference type="GO" id="GO:0004322">
    <property type="term" value="F:ferroxidase activity"/>
    <property type="evidence" value="ECO:0007669"/>
    <property type="project" value="TreeGrafter"/>
</dbReference>
<dbReference type="Pfam" id="PF00394">
    <property type="entry name" value="Cu-oxidase"/>
    <property type="match status" value="1"/>
</dbReference>
<dbReference type="KEGG" id="mgl:MGL_4258"/>
<dbReference type="InterPro" id="IPR033138">
    <property type="entry name" value="Cu_oxidase_CS"/>
</dbReference>
<dbReference type="Gene3D" id="2.60.40.420">
    <property type="entry name" value="Cupredoxins - blue copper proteins"/>
    <property type="match status" value="2"/>
</dbReference>
<dbReference type="PROSITE" id="PS00080">
    <property type="entry name" value="MULTICOPPER_OXIDASE2"/>
    <property type="match status" value="1"/>
</dbReference>
<dbReference type="PROSITE" id="PS00079">
    <property type="entry name" value="MULTICOPPER_OXIDASE1"/>
    <property type="match status" value="1"/>
</dbReference>
<keyword evidence="8" id="KW-1185">Reference proteome</keyword>
<gene>
    <name evidence="7" type="ORF">MGL_4258</name>
</gene>
<protein>
    <recommendedName>
        <fullName evidence="9">Plastocyanin-like domain-containing protein</fullName>
    </recommendedName>
</protein>
<keyword evidence="3" id="KW-0732">Signal</keyword>
<dbReference type="FunCoup" id="A8QE72">
    <property type="interactions" value="29"/>
</dbReference>
<keyword evidence="2" id="KW-0479">Metal-binding</keyword>
<dbReference type="OrthoDB" id="2121828at2759"/>
<evidence type="ECO:0000259" key="6">
    <source>
        <dbReference type="Pfam" id="PF07731"/>
    </source>
</evidence>
<dbReference type="GeneID" id="5852911"/>
<organism evidence="7 8">
    <name type="scientific">Malassezia globosa (strain ATCC MYA-4612 / CBS 7966)</name>
    <name type="common">Dandruff-associated fungus</name>
    <dbReference type="NCBI Taxonomy" id="425265"/>
    <lineage>
        <taxon>Eukaryota</taxon>
        <taxon>Fungi</taxon>
        <taxon>Dikarya</taxon>
        <taxon>Basidiomycota</taxon>
        <taxon>Ustilaginomycotina</taxon>
        <taxon>Malasseziomycetes</taxon>
        <taxon>Malasseziales</taxon>
        <taxon>Malasseziaceae</taxon>
        <taxon>Malassezia</taxon>
    </lineage>
</organism>
<feature type="domain" description="Plastocyanin-like" evidence="5">
    <location>
        <begin position="2"/>
        <end position="135"/>
    </location>
</feature>